<dbReference type="PANTHER" id="PTHR46268">
    <property type="entry name" value="STRESS RESPONSE PROTEIN NHAX"/>
    <property type="match status" value="1"/>
</dbReference>
<protein>
    <submittedName>
        <fullName evidence="3">Universal stress protein</fullName>
    </submittedName>
</protein>
<dbReference type="Proteomes" id="UP000831460">
    <property type="component" value="Chromosome"/>
</dbReference>
<keyword evidence="4" id="KW-1185">Reference proteome</keyword>
<dbReference type="PANTHER" id="PTHR46268:SF6">
    <property type="entry name" value="UNIVERSAL STRESS PROTEIN UP12"/>
    <property type="match status" value="1"/>
</dbReference>
<dbReference type="PRINTS" id="PR01438">
    <property type="entry name" value="UNVRSLSTRESS"/>
</dbReference>
<evidence type="ECO:0000259" key="2">
    <source>
        <dbReference type="Pfam" id="PF00582"/>
    </source>
</evidence>
<sequence>MKRILIPTDFSENSKSGIKFGLKWAEKDDLHLVFINIYQPIRKLEWTKSEFEQNETAEIRRSKEELDRFILDVFESFGVTPKHYSTEIIEGLRADSSILEYCENNQDINYICISTRGAGGLKKMLGTNTGNLITQSKIPVIAVPQDYQGTNLETVLYASDLENYSSEINKVLNFARPLKLPVEVLHFSWPNEDHSKNDELNRDYEYGLTFSFPPHNVRHKLITNLQDQVSEKQPSVFIMFTNQEKSFWEKLITPSKTEQLSFNIEVPMMVFKKEKSA</sequence>
<organism evidence="3 4">
    <name type="scientific">Chryseobacterium suipulveris</name>
    <dbReference type="NCBI Taxonomy" id="2929800"/>
    <lineage>
        <taxon>Bacteria</taxon>
        <taxon>Pseudomonadati</taxon>
        <taxon>Bacteroidota</taxon>
        <taxon>Flavobacteriia</taxon>
        <taxon>Flavobacteriales</taxon>
        <taxon>Weeksellaceae</taxon>
        <taxon>Chryseobacterium group</taxon>
        <taxon>Chryseobacterium</taxon>
    </lineage>
</organism>
<evidence type="ECO:0000313" key="3">
    <source>
        <dbReference type="EMBL" id="UOE39945.1"/>
    </source>
</evidence>
<evidence type="ECO:0000313" key="4">
    <source>
        <dbReference type="Proteomes" id="UP000831460"/>
    </source>
</evidence>
<dbReference type="EMBL" id="CP094532">
    <property type="protein sequence ID" value="UOE39945.1"/>
    <property type="molecule type" value="Genomic_DNA"/>
</dbReference>
<dbReference type="InterPro" id="IPR006016">
    <property type="entry name" value="UspA"/>
</dbReference>
<dbReference type="CDD" id="cd00293">
    <property type="entry name" value="USP-like"/>
    <property type="match status" value="1"/>
</dbReference>
<reference evidence="3 4" key="1">
    <citation type="submission" date="2022-03" db="EMBL/GenBank/DDBJ databases">
        <title>Chryseobacterium sp. isolated from particulate matters in swine house.</title>
        <authorList>
            <person name="Won M."/>
            <person name="Kim S.-J."/>
            <person name="Kwon S.-W."/>
        </authorList>
    </citation>
    <scope>NUCLEOTIDE SEQUENCE [LARGE SCALE GENOMIC DNA]</scope>
    <source>
        <strain evidence="3 4">SC2-2</strain>
    </source>
</reference>
<proteinExistence type="inferred from homology"/>
<accession>A0ABY4BLG7</accession>
<gene>
    <name evidence="3" type="ORF">MTP09_08405</name>
</gene>
<dbReference type="InterPro" id="IPR006015">
    <property type="entry name" value="Universal_stress_UspA"/>
</dbReference>
<dbReference type="Pfam" id="PF00582">
    <property type="entry name" value="Usp"/>
    <property type="match status" value="1"/>
</dbReference>
<evidence type="ECO:0000256" key="1">
    <source>
        <dbReference type="ARBA" id="ARBA00008791"/>
    </source>
</evidence>
<comment type="similarity">
    <text evidence="1">Belongs to the universal stress protein A family.</text>
</comment>
<dbReference type="Gene3D" id="3.40.50.12370">
    <property type="match status" value="1"/>
</dbReference>
<name>A0ABY4BLG7_9FLAO</name>
<dbReference type="RefSeq" id="WP_243547879.1">
    <property type="nucleotide sequence ID" value="NZ_CP094532.1"/>
</dbReference>
<feature type="domain" description="UspA" evidence="2">
    <location>
        <begin position="1"/>
        <end position="144"/>
    </location>
</feature>
<dbReference type="SUPFAM" id="SSF52402">
    <property type="entry name" value="Adenine nucleotide alpha hydrolases-like"/>
    <property type="match status" value="1"/>
</dbReference>